<comment type="caution">
    <text evidence="2">The sequence shown here is derived from an EMBL/GenBank/DDBJ whole genome shotgun (WGS) entry which is preliminary data.</text>
</comment>
<keyword evidence="3" id="KW-1185">Reference proteome</keyword>
<proteinExistence type="predicted"/>
<gene>
    <name evidence="2" type="ORF">E2C01_045538</name>
</gene>
<protein>
    <submittedName>
        <fullName evidence="2">Uncharacterized protein</fullName>
    </submittedName>
</protein>
<organism evidence="2 3">
    <name type="scientific">Portunus trituberculatus</name>
    <name type="common">Swimming crab</name>
    <name type="synonym">Neptunus trituberculatus</name>
    <dbReference type="NCBI Taxonomy" id="210409"/>
    <lineage>
        <taxon>Eukaryota</taxon>
        <taxon>Metazoa</taxon>
        <taxon>Ecdysozoa</taxon>
        <taxon>Arthropoda</taxon>
        <taxon>Crustacea</taxon>
        <taxon>Multicrustacea</taxon>
        <taxon>Malacostraca</taxon>
        <taxon>Eumalacostraca</taxon>
        <taxon>Eucarida</taxon>
        <taxon>Decapoda</taxon>
        <taxon>Pleocyemata</taxon>
        <taxon>Brachyura</taxon>
        <taxon>Eubrachyura</taxon>
        <taxon>Portunoidea</taxon>
        <taxon>Portunidae</taxon>
        <taxon>Portuninae</taxon>
        <taxon>Portunus</taxon>
    </lineage>
</organism>
<name>A0A5B7G1G5_PORTR</name>
<dbReference type="AlphaFoldDB" id="A0A5B7G1G5"/>
<dbReference type="EMBL" id="VSRR010010345">
    <property type="protein sequence ID" value="MPC51686.1"/>
    <property type="molecule type" value="Genomic_DNA"/>
</dbReference>
<reference evidence="2 3" key="1">
    <citation type="submission" date="2019-05" db="EMBL/GenBank/DDBJ databases">
        <title>Another draft genome of Portunus trituberculatus and its Hox gene families provides insights of decapod evolution.</title>
        <authorList>
            <person name="Jeong J.-H."/>
            <person name="Song I."/>
            <person name="Kim S."/>
            <person name="Choi T."/>
            <person name="Kim D."/>
            <person name="Ryu S."/>
            <person name="Kim W."/>
        </authorList>
    </citation>
    <scope>NUCLEOTIDE SEQUENCE [LARGE SCALE GENOMIC DNA]</scope>
    <source>
        <tissue evidence="2">Muscle</tissue>
    </source>
</reference>
<evidence type="ECO:0000313" key="3">
    <source>
        <dbReference type="Proteomes" id="UP000324222"/>
    </source>
</evidence>
<sequence length="65" mass="7191">MLRLRKTPPACPVMSSGPLADQTPDREEPDAPLGTQSPRPAAVTTRVSTTTTQCYIYLRSSRFRL</sequence>
<evidence type="ECO:0000313" key="2">
    <source>
        <dbReference type="EMBL" id="MPC51686.1"/>
    </source>
</evidence>
<accession>A0A5B7G1G5</accession>
<feature type="region of interest" description="Disordered" evidence="1">
    <location>
        <begin position="1"/>
        <end position="46"/>
    </location>
</feature>
<dbReference type="Proteomes" id="UP000324222">
    <property type="component" value="Unassembled WGS sequence"/>
</dbReference>
<evidence type="ECO:0000256" key="1">
    <source>
        <dbReference type="SAM" id="MobiDB-lite"/>
    </source>
</evidence>